<dbReference type="EMBL" id="CP004387">
    <property type="protein sequence ID" value="AJD49408.1"/>
    <property type="molecule type" value="Genomic_DNA"/>
</dbReference>
<sequence length="308" mass="32552">MISNHFRALGWRGLAAPVLLASVVLSGCGGDSGSSRQQSAAPTLVLTEDNAATVTAYTFGLVGILPMQLLNVIEDALSFETCLNDDGTHSSSETELSILVIYSNCRVDGSEMDPDSLTLDGAMRLDLEHSNQDVPARFTFSEYTHTGSYNDGVTSNSQQFGLDGEFRVDDLPDGFPIPFMSMSDVNIRFSVVAQFDATPPIVLDWRLSDFSINAQELGSSLGVTVAGNVYLGAPMEGSVTLATPVPVALSDGTECHGHFTIAGGQGTSLDILLTGNGGSITLNGVTTPLDSCDEFNEWISSAMPPIQL</sequence>
<name>A0A0B4XSK7_9GAMM</name>
<dbReference type="RefSeq" id="WP_008733665.1">
    <property type="nucleotide sequence ID" value="NZ_CP004387.1"/>
</dbReference>
<organism evidence="1 2">
    <name type="scientific">Isoalcanivorax pacificus W11-5</name>
    <dbReference type="NCBI Taxonomy" id="391936"/>
    <lineage>
        <taxon>Bacteria</taxon>
        <taxon>Pseudomonadati</taxon>
        <taxon>Pseudomonadota</taxon>
        <taxon>Gammaproteobacteria</taxon>
        <taxon>Oceanospirillales</taxon>
        <taxon>Alcanivoracaceae</taxon>
        <taxon>Isoalcanivorax</taxon>
    </lineage>
</organism>
<dbReference type="STRING" id="391936.S7S_14980"/>
<dbReference type="HOGENOM" id="CLU_902062_0_0_6"/>
<proteinExistence type="predicted"/>
<dbReference type="OrthoDB" id="9818684at2"/>
<dbReference type="KEGG" id="apac:S7S_14980"/>
<keyword evidence="2" id="KW-1185">Reference proteome</keyword>
<dbReference type="AlphaFoldDB" id="A0A0B4XSK7"/>
<dbReference type="Proteomes" id="UP000006764">
    <property type="component" value="Chromosome"/>
</dbReference>
<gene>
    <name evidence="1" type="ORF">S7S_14980</name>
</gene>
<evidence type="ECO:0000313" key="2">
    <source>
        <dbReference type="Proteomes" id="UP000006764"/>
    </source>
</evidence>
<evidence type="ECO:0000313" key="1">
    <source>
        <dbReference type="EMBL" id="AJD49408.1"/>
    </source>
</evidence>
<evidence type="ECO:0008006" key="3">
    <source>
        <dbReference type="Google" id="ProtNLM"/>
    </source>
</evidence>
<dbReference type="PROSITE" id="PS51257">
    <property type="entry name" value="PROKAR_LIPOPROTEIN"/>
    <property type="match status" value="1"/>
</dbReference>
<accession>A0A0B4XSK7</accession>
<protein>
    <recommendedName>
        <fullName evidence="3">Lipoprotein</fullName>
    </recommendedName>
</protein>
<reference evidence="1 2" key="1">
    <citation type="journal article" date="2012" name="J. Bacteriol.">
        <title>Genome sequence of an alkane-degrading bacterium, Alcanivorax pacificus type strain W11-5, isolated from deep sea sediment.</title>
        <authorList>
            <person name="Lai Q."/>
            <person name="Shao Z."/>
        </authorList>
    </citation>
    <scope>NUCLEOTIDE SEQUENCE [LARGE SCALE GENOMIC DNA]</scope>
    <source>
        <strain evidence="1 2">W11-5</strain>
    </source>
</reference>